<evidence type="ECO:0000256" key="6">
    <source>
        <dbReference type="SAM" id="Phobius"/>
    </source>
</evidence>
<comment type="subcellular location">
    <subcellularLocation>
        <location evidence="1">Cell membrane</location>
        <topology evidence="1">Multi-pass membrane protein</topology>
    </subcellularLocation>
</comment>
<dbReference type="PANTHER" id="PTHR48022:SF2">
    <property type="entry name" value="PLASTIDIC GLUCOSE TRANSPORTER 4"/>
    <property type="match status" value="1"/>
</dbReference>
<dbReference type="RefSeq" id="WP_326019824.1">
    <property type="nucleotide sequence ID" value="NZ_JAOZYC010000136.1"/>
</dbReference>
<feature type="transmembrane region" description="Helical" evidence="6">
    <location>
        <begin position="408"/>
        <end position="428"/>
    </location>
</feature>
<dbReference type="PANTHER" id="PTHR48022">
    <property type="entry name" value="PLASTIDIC GLUCOSE TRANSPORTER 4"/>
    <property type="match status" value="1"/>
</dbReference>
<sequence length="451" mass="47264">MTETSTRPVPAGDLPPPSLSTKKRRFLTKLSVVIAGGMFIDGFILGSTGVVMPAISKDLGLSSVGEGLIAAAALLGIFLGGPIGGYLADRFGRKSMFTIDLALFLVCSVAQFFVTEAWQLVVVRLVMGLAIGADYSIGWPLLAEFAPARLRGRLLAVQEVAWYVGYLISYAAGYALIASTSVSWTVILGLSTVPTVIVLLLRLGTPESPRWLMSKGRTEEATALAEEYLEEEDQRDLLASTTRTAGGFGRLFSPEYRKATIFVSVFWVCNVTPYFAIGAFAPTVLEHLGIKDGLSGALAINGLVVVGSMVSVLLVERVGRRKLGIPPFWISTVALVVVAFFSHTSAALVLVCFLVFSLVNAASTALAGVYPGEVFPTEIRGAGVGFATAVSRVGAAAGTFLLPLSVDSLGTSVTMLLAAAISLIGGIVSHRLAPETKGLTLSQACAPAPSA</sequence>
<dbReference type="InterPro" id="IPR020846">
    <property type="entry name" value="MFS_dom"/>
</dbReference>
<dbReference type="SUPFAM" id="SSF103473">
    <property type="entry name" value="MFS general substrate transporter"/>
    <property type="match status" value="1"/>
</dbReference>
<dbReference type="Proteomes" id="UP001354931">
    <property type="component" value="Unassembled WGS sequence"/>
</dbReference>
<dbReference type="InterPro" id="IPR050360">
    <property type="entry name" value="MFS_Sugar_Transporters"/>
</dbReference>
<comment type="similarity">
    <text evidence="2">Belongs to the major facilitator superfamily. Sugar transporter (TC 2.A.1.1) family.</text>
</comment>
<accession>A0ABU6FBK5</accession>
<gene>
    <name evidence="8" type="ORF">OKJ99_25485</name>
</gene>
<evidence type="ECO:0000256" key="5">
    <source>
        <dbReference type="ARBA" id="ARBA00023136"/>
    </source>
</evidence>
<feature type="transmembrane region" description="Helical" evidence="6">
    <location>
        <begin position="183"/>
        <end position="203"/>
    </location>
</feature>
<keyword evidence="4 6" id="KW-1133">Transmembrane helix</keyword>
<feature type="transmembrane region" description="Helical" evidence="6">
    <location>
        <begin position="120"/>
        <end position="142"/>
    </location>
</feature>
<evidence type="ECO:0000313" key="9">
    <source>
        <dbReference type="Proteomes" id="UP001354931"/>
    </source>
</evidence>
<evidence type="ECO:0000256" key="2">
    <source>
        <dbReference type="ARBA" id="ARBA00010992"/>
    </source>
</evidence>
<dbReference type="InterPro" id="IPR005828">
    <property type="entry name" value="MFS_sugar_transport-like"/>
</dbReference>
<keyword evidence="5 6" id="KW-0472">Membrane</keyword>
<name>A0ABU6FBK5_9ACTN</name>
<dbReference type="Gene3D" id="1.20.1250.20">
    <property type="entry name" value="MFS general substrate transporter like domains"/>
    <property type="match status" value="1"/>
</dbReference>
<feature type="transmembrane region" description="Helical" evidence="6">
    <location>
        <begin position="382"/>
        <end position="402"/>
    </location>
</feature>
<dbReference type="CDD" id="cd17316">
    <property type="entry name" value="MFS_SV2_like"/>
    <property type="match status" value="1"/>
</dbReference>
<comment type="caution">
    <text evidence="8">The sequence shown here is derived from an EMBL/GenBank/DDBJ whole genome shotgun (WGS) entry which is preliminary data.</text>
</comment>
<proteinExistence type="inferred from homology"/>
<dbReference type="Pfam" id="PF00083">
    <property type="entry name" value="Sugar_tr"/>
    <property type="match status" value="1"/>
</dbReference>
<reference evidence="8 9" key="1">
    <citation type="submission" date="2022-10" db="EMBL/GenBank/DDBJ databases">
        <authorList>
            <person name="Xie J."/>
            <person name="Shen N."/>
        </authorList>
    </citation>
    <scope>NUCLEOTIDE SEQUENCE [LARGE SCALE GENOMIC DNA]</scope>
    <source>
        <strain evidence="8 9">YIM65594</strain>
    </source>
</reference>
<feature type="transmembrane region" description="Helical" evidence="6">
    <location>
        <begin position="293"/>
        <end position="316"/>
    </location>
</feature>
<evidence type="ECO:0000313" key="8">
    <source>
        <dbReference type="EMBL" id="MEB8340858.1"/>
    </source>
</evidence>
<dbReference type="InterPro" id="IPR036259">
    <property type="entry name" value="MFS_trans_sf"/>
</dbReference>
<evidence type="ECO:0000259" key="7">
    <source>
        <dbReference type="PROSITE" id="PS50850"/>
    </source>
</evidence>
<protein>
    <submittedName>
        <fullName evidence="8">MFS transporter</fullName>
    </submittedName>
</protein>
<feature type="transmembrane region" description="Helical" evidence="6">
    <location>
        <begin position="30"/>
        <end position="55"/>
    </location>
</feature>
<feature type="transmembrane region" description="Helical" evidence="6">
    <location>
        <begin position="347"/>
        <end position="370"/>
    </location>
</feature>
<feature type="transmembrane region" description="Helical" evidence="6">
    <location>
        <begin position="67"/>
        <end position="88"/>
    </location>
</feature>
<evidence type="ECO:0000256" key="3">
    <source>
        <dbReference type="ARBA" id="ARBA00022692"/>
    </source>
</evidence>
<feature type="domain" description="Major facilitator superfamily (MFS) profile" evidence="7">
    <location>
        <begin position="30"/>
        <end position="437"/>
    </location>
</feature>
<feature type="transmembrane region" description="Helical" evidence="6">
    <location>
        <begin position="323"/>
        <end position="341"/>
    </location>
</feature>
<organism evidence="8 9">
    <name type="scientific">Streptomyces endophyticus</name>
    <dbReference type="NCBI Taxonomy" id="714166"/>
    <lineage>
        <taxon>Bacteria</taxon>
        <taxon>Bacillati</taxon>
        <taxon>Actinomycetota</taxon>
        <taxon>Actinomycetes</taxon>
        <taxon>Kitasatosporales</taxon>
        <taxon>Streptomycetaceae</taxon>
        <taxon>Streptomyces</taxon>
    </lineage>
</organism>
<keyword evidence="9" id="KW-1185">Reference proteome</keyword>
<evidence type="ECO:0000256" key="1">
    <source>
        <dbReference type="ARBA" id="ARBA00004651"/>
    </source>
</evidence>
<evidence type="ECO:0000256" key="4">
    <source>
        <dbReference type="ARBA" id="ARBA00022989"/>
    </source>
</evidence>
<dbReference type="PROSITE" id="PS00217">
    <property type="entry name" value="SUGAR_TRANSPORT_2"/>
    <property type="match status" value="1"/>
</dbReference>
<feature type="transmembrane region" description="Helical" evidence="6">
    <location>
        <begin position="154"/>
        <end position="177"/>
    </location>
</feature>
<dbReference type="EMBL" id="JAOZYC010000136">
    <property type="protein sequence ID" value="MEB8340858.1"/>
    <property type="molecule type" value="Genomic_DNA"/>
</dbReference>
<dbReference type="InterPro" id="IPR005829">
    <property type="entry name" value="Sugar_transporter_CS"/>
</dbReference>
<keyword evidence="3 6" id="KW-0812">Transmembrane</keyword>
<feature type="transmembrane region" description="Helical" evidence="6">
    <location>
        <begin position="259"/>
        <end position="281"/>
    </location>
</feature>
<dbReference type="PROSITE" id="PS50850">
    <property type="entry name" value="MFS"/>
    <property type="match status" value="1"/>
</dbReference>
<feature type="transmembrane region" description="Helical" evidence="6">
    <location>
        <begin position="95"/>
        <end position="114"/>
    </location>
</feature>